<evidence type="ECO:0000313" key="3">
    <source>
        <dbReference type="Proteomes" id="UP000294576"/>
    </source>
</evidence>
<evidence type="ECO:0000313" key="2">
    <source>
        <dbReference type="EMBL" id="UWU19375.1"/>
    </source>
</evidence>
<dbReference type="RefSeq" id="WP_027513928.1">
    <property type="nucleotide sequence ID" value="NZ_CP104145.1"/>
</dbReference>
<dbReference type="AlphaFoldDB" id="A0A4R3PQR4"/>
<gene>
    <name evidence="1" type="ORF">EV132_14225</name>
    <name evidence="2" type="ORF">N2599_34830</name>
</gene>
<keyword evidence="4" id="KW-1185">Reference proteome</keyword>
<dbReference type="InterPro" id="IPR016541">
    <property type="entry name" value="UCP008505"/>
</dbReference>
<reference evidence="1 3" key="1">
    <citation type="submission" date="2019-03" db="EMBL/GenBank/DDBJ databases">
        <title>Genomic Encyclopedia of Type Strains, Phase IV (KMG-V): Genome sequencing to study the core and pangenomes of soil and plant-associated prokaryotes.</title>
        <authorList>
            <person name="Whitman W."/>
        </authorList>
    </citation>
    <scope>NUCLEOTIDE SEQUENCE [LARGE SCALE GENOMIC DNA]</scope>
    <source>
        <strain evidence="1 3">Hc14</strain>
    </source>
</reference>
<dbReference type="EMBL" id="SMBH01000042">
    <property type="protein sequence ID" value="TCU04051.1"/>
    <property type="molecule type" value="Genomic_DNA"/>
</dbReference>
<proteinExistence type="predicted"/>
<dbReference type="Proteomes" id="UP000294576">
    <property type="component" value="Unassembled WGS sequence"/>
</dbReference>
<geneLocation type="plasmid" evidence="2 4">
    <name>pWSM1592_2</name>
</geneLocation>
<name>A0A4R3PQR4_RHISU</name>
<dbReference type="OrthoDB" id="338425at2"/>
<keyword evidence="2" id="KW-0614">Plasmid</keyword>
<dbReference type="Pfam" id="PF14367">
    <property type="entry name" value="DUF4411"/>
    <property type="match status" value="1"/>
</dbReference>
<sequence length="174" mass="19430">MHLLDANVLITAHNLYYPIGRFPEFWDWLVHLAEGGHVKMPVEILEEITEGSELAEWLDQGDNYNALCLEEEVDPDRVQAVIARYAADLNDAEIIAIGRDPFLTAYALAQPSTRTVVTVEASKPSTQRANRRIPDICNDLSIQWCNSFQMLAALNFTTNWRAASGSPPPHPPSS</sequence>
<evidence type="ECO:0000313" key="1">
    <source>
        <dbReference type="EMBL" id="TCU04051.1"/>
    </source>
</evidence>
<protein>
    <submittedName>
        <fullName evidence="2">DUF4411 family protein</fullName>
    </submittedName>
    <submittedName>
        <fullName evidence="1">Uncharacterized protein DUF4411</fullName>
    </submittedName>
</protein>
<accession>A0A4R3PQR4</accession>
<organism evidence="1 3">
    <name type="scientific">Rhizobium sullae</name>
    <name type="common">Rhizobium hedysari</name>
    <dbReference type="NCBI Taxonomy" id="50338"/>
    <lineage>
        <taxon>Bacteria</taxon>
        <taxon>Pseudomonadati</taxon>
        <taxon>Pseudomonadota</taxon>
        <taxon>Alphaproteobacteria</taxon>
        <taxon>Hyphomicrobiales</taxon>
        <taxon>Rhizobiaceae</taxon>
        <taxon>Rhizobium/Agrobacterium group</taxon>
        <taxon>Rhizobium</taxon>
    </lineage>
</organism>
<dbReference type="EMBL" id="CP104145">
    <property type="protein sequence ID" value="UWU19375.1"/>
    <property type="molecule type" value="Genomic_DNA"/>
</dbReference>
<reference evidence="2" key="2">
    <citation type="submission" date="2022-09" db="EMBL/GenBank/DDBJ databases">
        <title>Australian commercial rhizobial inoculants.</title>
        <authorList>
            <person name="Kohlmeier M.G."/>
            <person name="O'Hara G.W."/>
            <person name="Colombi E."/>
            <person name="Ramsay J.P."/>
            <person name="Terpolilli J."/>
        </authorList>
    </citation>
    <scope>NUCLEOTIDE SEQUENCE</scope>
    <source>
        <strain evidence="2">WSM1592</strain>
        <plasmid evidence="2">pWSM1592_2</plasmid>
    </source>
</reference>
<dbReference type="Proteomes" id="UP001060123">
    <property type="component" value="Plasmid pWSM1592_2"/>
</dbReference>
<evidence type="ECO:0000313" key="4">
    <source>
        <dbReference type="Proteomes" id="UP001060123"/>
    </source>
</evidence>